<sequence>MSGAVSVHLWSSLTRFTDGARVVAVEAGTVGQVLEALSGAYPGLEPILEAGVSVVIDDELVTDHHSAVPEGAEVYLMQRIKGG</sequence>
<evidence type="ECO:0000313" key="2">
    <source>
        <dbReference type="Proteomes" id="UP000199144"/>
    </source>
</evidence>
<gene>
    <name evidence="1" type="ORF">SAMN04488042_101723</name>
</gene>
<accession>A0A1I4IS81</accession>
<dbReference type="CDD" id="cd17040">
    <property type="entry name" value="Ubl_MoaD_like"/>
    <property type="match status" value="1"/>
</dbReference>
<dbReference type="STRING" id="254406.SAMN04488042_101723"/>
<evidence type="ECO:0000313" key="1">
    <source>
        <dbReference type="EMBL" id="SFL57154.1"/>
    </source>
</evidence>
<dbReference type="Pfam" id="PF02597">
    <property type="entry name" value="ThiS"/>
    <property type="match status" value="1"/>
</dbReference>
<dbReference type="AlphaFoldDB" id="A0A1I4IS81"/>
<proteinExistence type="predicted"/>
<dbReference type="RefSeq" id="WP_093090928.1">
    <property type="nucleotide sequence ID" value="NZ_FOTQ01000001.1"/>
</dbReference>
<dbReference type="EMBL" id="FOTQ01000001">
    <property type="protein sequence ID" value="SFL57154.1"/>
    <property type="molecule type" value="Genomic_DNA"/>
</dbReference>
<protein>
    <submittedName>
        <fullName evidence="1">ThiS family protein</fullName>
    </submittedName>
</protein>
<name>A0A1I4IS81_9RHOB</name>
<dbReference type="OrthoDB" id="8087696at2"/>
<dbReference type="SUPFAM" id="SSF54285">
    <property type="entry name" value="MoaD/ThiS"/>
    <property type="match status" value="1"/>
</dbReference>
<keyword evidence="2" id="KW-1185">Reference proteome</keyword>
<dbReference type="Gene3D" id="3.10.20.30">
    <property type="match status" value="1"/>
</dbReference>
<reference evidence="1 2" key="1">
    <citation type="submission" date="2016-10" db="EMBL/GenBank/DDBJ databases">
        <authorList>
            <person name="de Groot N.N."/>
        </authorList>
    </citation>
    <scope>NUCLEOTIDE SEQUENCE [LARGE SCALE GENOMIC DNA]</scope>
    <source>
        <strain evidence="1 2">DSM 15283</strain>
    </source>
</reference>
<organism evidence="1 2">
    <name type="scientific">Shimia aestuarii</name>
    <dbReference type="NCBI Taxonomy" id="254406"/>
    <lineage>
        <taxon>Bacteria</taxon>
        <taxon>Pseudomonadati</taxon>
        <taxon>Pseudomonadota</taxon>
        <taxon>Alphaproteobacteria</taxon>
        <taxon>Rhodobacterales</taxon>
        <taxon>Roseobacteraceae</taxon>
    </lineage>
</organism>
<dbReference type="InterPro" id="IPR003749">
    <property type="entry name" value="ThiS/MoaD-like"/>
</dbReference>
<dbReference type="InterPro" id="IPR016155">
    <property type="entry name" value="Mopterin_synth/thiamin_S_b"/>
</dbReference>
<dbReference type="Proteomes" id="UP000199144">
    <property type="component" value="Unassembled WGS sequence"/>
</dbReference>
<dbReference type="InterPro" id="IPR012675">
    <property type="entry name" value="Beta-grasp_dom_sf"/>
</dbReference>